<protein>
    <submittedName>
        <fullName evidence="2">Transporter</fullName>
    </submittedName>
</protein>
<keyword evidence="1" id="KW-0812">Transmembrane</keyword>
<dbReference type="Proteomes" id="UP000282433">
    <property type="component" value="Chromosome"/>
</dbReference>
<dbReference type="EMBL" id="LR134162">
    <property type="protein sequence ID" value="VEB01732.1"/>
    <property type="molecule type" value="Genomic_DNA"/>
</dbReference>
<evidence type="ECO:0000313" key="3">
    <source>
        <dbReference type="Proteomes" id="UP000282433"/>
    </source>
</evidence>
<gene>
    <name evidence="2" type="ORF">NCTC13635_02308</name>
</gene>
<reference evidence="2 3" key="1">
    <citation type="submission" date="2018-12" db="EMBL/GenBank/DDBJ databases">
        <authorList>
            <consortium name="Pathogen Informatics"/>
        </authorList>
    </citation>
    <scope>NUCLEOTIDE SEQUENCE [LARGE SCALE GENOMIC DNA]</scope>
    <source>
        <strain evidence="2 3">NCTC13635</strain>
    </source>
</reference>
<sequence>MQYKTGEQEMASTMALSIIASIITMGGFIFLTF</sequence>
<evidence type="ECO:0000256" key="1">
    <source>
        <dbReference type="SAM" id="Phobius"/>
    </source>
</evidence>
<dbReference type="AlphaFoldDB" id="A0A3S4IN44"/>
<name>A0A3S4IN44_KLEPN</name>
<organism evidence="2 3">
    <name type="scientific">Klebsiella pneumoniae</name>
    <dbReference type="NCBI Taxonomy" id="573"/>
    <lineage>
        <taxon>Bacteria</taxon>
        <taxon>Pseudomonadati</taxon>
        <taxon>Pseudomonadota</taxon>
        <taxon>Gammaproteobacteria</taxon>
        <taxon>Enterobacterales</taxon>
        <taxon>Enterobacteriaceae</taxon>
        <taxon>Klebsiella/Raoultella group</taxon>
        <taxon>Klebsiella</taxon>
        <taxon>Klebsiella pneumoniae complex</taxon>
    </lineage>
</organism>
<evidence type="ECO:0000313" key="2">
    <source>
        <dbReference type="EMBL" id="VEB01732.1"/>
    </source>
</evidence>
<keyword evidence="1" id="KW-0472">Membrane</keyword>
<proteinExistence type="predicted"/>
<accession>A0A3S4IN44</accession>
<keyword evidence="1" id="KW-1133">Transmembrane helix</keyword>
<feature type="transmembrane region" description="Helical" evidence="1">
    <location>
        <begin position="12"/>
        <end position="31"/>
    </location>
</feature>